<dbReference type="Pfam" id="PF00133">
    <property type="entry name" value="tRNA-synt_1"/>
    <property type="match status" value="1"/>
</dbReference>
<dbReference type="STRING" id="565033.GACE_1221"/>
<dbReference type="EC" id="6.1.1.5" evidence="10"/>
<evidence type="ECO:0000256" key="6">
    <source>
        <dbReference type="ARBA" id="ARBA00022840"/>
    </source>
</evidence>
<dbReference type="GO" id="GO:0000049">
    <property type="term" value="F:tRNA binding"/>
    <property type="evidence" value="ECO:0007669"/>
    <property type="project" value="InterPro"/>
</dbReference>
<reference evidence="13 14" key="1">
    <citation type="journal article" date="2015" name="Appl. Environ. Microbiol.">
        <title>The Geoglobus acetivorans genome: Fe(III) reduction, acetate utilization, autotrophic growth, and degradation of aromatic compounds in a hyperthermophilic archaeon.</title>
        <authorList>
            <person name="Mardanov A.V."/>
            <person name="Slododkina G.B."/>
            <person name="Slobodkin A.I."/>
            <person name="Beletsky A.V."/>
            <person name="Gavrilov S.N."/>
            <person name="Kublanov I.V."/>
            <person name="Bonch-Osmolovskaya E.A."/>
            <person name="Skryabin K.G."/>
            <person name="Ravin N.V."/>
        </authorList>
    </citation>
    <scope>NUCLEOTIDE SEQUENCE [LARGE SCALE GENOMIC DNA]</scope>
    <source>
        <strain evidence="13 14">SBH6</strain>
    </source>
</reference>
<comment type="function">
    <text evidence="10">Catalyzes the attachment of isoleucine to tRNA(Ile). As IleRS can inadvertently accommodate and process structurally similar amino acids such as valine, to avoid such errors it has two additional distinct tRNA(Ile)-dependent editing activities. One activity is designated as 'pretransfer' editing and involves the hydrolysis of activated Val-AMP. The other activity is designated 'posttransfer' editing and involves deacylation of mischarged Val-tRNA(Ile).</text>
</comment>
<keyword evidence="4 10" id="KW-0547">Nucleotide-binding</keyword>
<evidence type="ECO:0000259" key="11">
    <source>
        <dbReference type="Pfam" id="PF00133"/>
    </source>
</evidence>
<comment type="domain">
    <text evidence="10">IleRS has two distinct active sites: one for aminoacylation and one for editing. The misactivated valine is translocated from the active site to the editing site, which sterically excludes the correctly activated isoleucine. The single editing site contains two valyl binding pockets, one specific for each substrate (Val-AMP or Val-tRNA(Ile)).</text>
</comment>
<evidence type="ECO:0000256" key="2">
    <source>
        <dbReference type="ARBA" id="ARBA00022598"/>
    </source>
</evidence>
<dbReference type="CDD" id="cd07961">
    <property type="entry name" value="Anticodon_Ia_Ile_ABEc"/>
    <property type="match status" value="1"/>
</dbReference>
<dbReference type="GeneID" id="24797800"/>
<evidence type="ECO:0000256" key="8">
    <source>
        <dbReference type="ARBA" id="ARBA00023146"/>
    </source>
</evidence>
<dbReference type="SUPFAM" id="SSF52374">
    <property type="entry name" value="Nucleotidylyl transferase"/>
    <property type="match status" value="1"/>
</dbReference>
<dbReference type="PROSITE" id="PS00178">
    <property type="entry name" value="AA_TRNA_LIGASE_I"/>
    <property type="match status" value="1"/>
</dbReference>
<dbReference type="GO" id="GO:0006428">
    <property type="term" value="P:isoleucyl-tRNA aminoacylation"/>
    <property type="evidence" value="ECO:0007669"/>
    <property type="project" value="UniProtKB-UniRule"/>
</dbReference>
<keyword evidence="6 10" id="KW-0067">ATP-binding</keyword>
<organism evidence="13 14">
    <name type="scientific">Geoglobus acetivorans</name>
    <dbReference type="NCBI Taxonomy" id="565033"/>
    <lineage>
        <taxon>Archaea</taxon>
        <taxon>Methanobacteriati</taxon>
        <taxon>Methanobacteriota</taxon>
        <taxon>Archaeoglobi</taxon>
        <taxon>Archaeoglobales</taxon>
        <taxon>Archaeoglobaceae</taxon>
        <taxon>Geoglobus</taxon>
    </lineage>
</organism>
<feature type="domain" description="Methionyl/Valyl/Leucyl/Isoleucyl-tRNA synthetase anticodon-binding" evidence="12">
    <location>
        <begin position="671"/>
        <end position="822"/>
    </location>
</feature>
<comment type="subunit">
    <text evidence="10">Monomer.</text>
</comment>
<dbReference type="InterPro" id="IPR002300">
    <property type="entry name" value="aa-tRNA-synth_Ia"/>
</dbReference>
<dbReference type="CDD" id="cd00818">
    <property type="entry name" value="IleRS_core"/>
    <property type="match status" value="1"/>
</dbReference>
<evidence type="ECO:0000256" key="10">
    <source>
        <dbReference type="HAMAP-Rule" id="MF_02003"/>
    </source>
</evidence>
<feature type="short sequence motif" description="'HIGH' region" evidence="10">
    <location>
        <begin position="45"/>
        <end position="55"/>
    </location>
</feature>
<dbReference type="InterPro" id="IPR009008">
    <property type="entry name" value="Val/Leu/Ile-tRNA-synth_edit"/>
</dbReference>
<dbReference type="Pfam" id="PF08264">
    <property type="entry name" value="Anticodon_1"/>
    <property type="match status" value="1"/>
</dbReference>
<dbReference type="HAMAP" id="MF_02003">
    <property type="entry name" value="Ile_tRNA_synth_type2"/>
    <property type="match status" value="1"/>
</dbReference>
<sequence>MTLFTNVYSFRDVENWVNNFWNENKIYQKAKERGKKPFFFVDGPPYTTGRIHLGTAWNKVIKDTVLRFRRMQRYRVTDRPGWDMHGLPIEVKVEQELGIREKKEIERYGIEKFVEKCMKYAIENRDAMTEQFKRLGVWMDWENPYMTIKAEYINSAWWTVKKAHEKGLLERKLMVVNWCPRCETALADAEVEYWEETDPSIYVKFPIRGEDSTFIVIWTTTPWTLPANMAVAVHPSLEYALIKAYREGRIEYLIMAKELAEDILRKGGYELWEIIETKLGEDLVGLEYEHPLADEVPVQKEKKHQVFMADFVSAENTGCVHVAPGHGLEDYELGMKQGLEVFNPVDDRGVYREEAGKYAGLNVKEANKVIIEDLRNKGLLLAEEKITHRYGHCWRCKTPIIYRATEQWFLKVSEVRDRMLEEVDGVRWIPDWAGMARFRDWVSNARDWCISRQRYWGIPIPVWICEKCGKEKVVGDINEIDWKEDLDLHRPRIDAVTFECECGGTMRRVEDVFDVWFDSGVASWGTLSYPFEREMFEKLWPADFITEGHDQTRGWFYSQLGTSVIAFGKAPYKTVLMHGFTLDEKGRKMSKSLGNVVEPEKVVEKIGVDGFRLYVLSSALWEDLKFSWNEAENYLRVLNIFWNAVRFAHTYMELDDFREVDVESTELRVEDRWILSRLERFVKTARDALENYQLHRLVKEFSRFVVEDFSRWYVQLVRRRVWEEKDSPAKISAYATMFRVVKRTTLAVSPVAPFISEYIYQNFVRKFGKGEESVFFEEYPHADESWINDELDEMMAIVRDVSEASYNARQKAGIKLRWPLRKLVVEGDESVRKAVEALREIILNQCNVKEVEHVEEFEKIVVAKPNFRKLGPVLKDRVGDFAKYVSSLSQDELREIVKNGEIQFDGTLLKVSEALEVSYKSQEGYEVAEFGRGTVYLYTVIDEELKREAFAREVVRRIQEMRKEMDLEVDEFIRTYIDLSPDELEGWVGYVKEETRSREMVFGRAEGYVREWDIDGRTIKIGIERYEA</sequence>
<evidence type="ECO:0000256" key="4">
    <source>
        <dbReference type="ARBA" id="ARBA00022741"/>
    </source>
</evidence>
<feature type="short sequence motif" description="'KMSKS' region" evidence="10">
    <location>
        <begin position="588"/>
        <end position="592"/>
    </location>
</feature>
<feature type="domain" description="Aminoacyl-tRNA synthetase class Ia" evidence="11">
    <location>
        <begin position="19"/>
        <end position="627"/>
    </location>
</feature>
<dbReference type="Pfam" id="PF19302">
    <property type="entry name" value="DUF5915"/>
    <property type="match status" value="1"/>
</dbReference>
<dbReference type="PRINTS" id="PR00984">
    <property type="entry name" value="TRNASYNTHILE"/>
</dbReference>
<dbReference type="eggNOG" id="arCOG00807">
    <property type="taxonomic scope" value="Archaea"/>
</dbReference>
<evidence type="ECO:0000256" key="9">
    <source>
        <dbReference type="ARBA" id="ARBA00048359"/>
    </source>
</evidence>
<evidence type="ECO:0000256" key="7">
    <source>
        <dbReference type="ARBA" id="ARBA00022917"/>
    </source>
</evidence>
<dbReference type="HOGENOM" id="CLU_001493_1_1_2"/>
<comment type="subcellular location">
    <subcellularLocation>
        <location evidence="10">Cytoplasm</location>
    </subcellularLocation>
</comment>
<dbReference type="Gene3D" id="1.10.730.10">
    <property type="entry name" value="Isoleucyl-tRNA Synthetase, Domain 1"/>
    <property type="match status" value="1"/>
</dbReference>
<dbReference type="NCBIfam" id="TIGR00392">
    <property type="entry name" value="ileS"/>
    <property type="match status" value="1"/>
</dbReference>
<comment type="similarity">
    <text evidence="10">Belongs to the class-I aminoacyl-tRNA synthetase family. IleS type 2 subfamily.</text>
</comment>
<dbReference type="Proteomes" id="UP000030624">
    <property type="component" value="Chromosome"/>
</dbReference>
<feature type="binding site" evidence="10">
    <location>
        <position position="591"/>
    </location>
    <ligand>
        <name>ATP</name>
        <dbReference type="ChEBI" id="CHEBI:30616"/>
    </ligand>
</feature>
<keyword evidence="8 10" id="KW-0030">Aminoacyl-tRNA synthetase</keyword>
<evidence type="ECO:0000259" key="12">
    <source>
        <dbReference type="Pfam" id="PF08264"/>
    </source>
</evidence>
<keyword evidence="1 10" id="KW-0963">Cytoplasm</keyword>
<evidence type="ECO:0000256" key="3">
    <source>
        <dbReference type="ARBA" id="ARBA00022723"/>
    </source>
</evidence>
<keyword evidence="7 10" id="KW-0648">Protein biosynthesis</keyword>
<dbReference type="InterPro" id="IPR002301">
    <property type="entry name" value="Ile-tRNA-ligase"/>
</dbReference>
<keyword evidence="3 10" id="KW-0479">Metal-binding</keyword>
<evidence type="ECO:0000313" key="14">
    <source>
        <dbReference type="Proteomes" id="UP000030624"/>
    </source>
</evidence>
<dbReference type="KEGG" id="gac:GACE_1221"/>
<comment type="catalytic activity">
    <reaction evidence="9 10">
        <text>tRNA(Ile) + L-isoleucine + ATP = L-isoleucyl-tRNA(Ile) + AMP + diphosphate</text>
        <dbReference type="Rhea" id="RHEA:11060"/>
        <dbReference type="Rhea" id="RHEA-COMP:9666"/>
        <dbReference type="Rhea" id="RHEA-COMP:9695"/>
        <dbReference type="ChEBI" id="CHEBI:30616"/>
        <dbReference type="ChEBI" id="CHEBI:33019"/>
        <dbReference type="ChEBI" id="CHEBI:58045"/>
        <dbReference type="ChEBI" id="CHEBI:78442"/>
        <dbReference type="ChEBI" id="CHEBI:78528"/>
        <dbReference type="ChEBI" id="CHEBI:456215"/>
        <dbReference type="EC" id="6.1.1.5"/>
    </reaction>
</comment>
<dbReference type="GO" id="GO:0002161">
    <property type="term" value="F:aminoacyl-tRNA deacylase activity"/>
    <property type="evidence" value="ECO:0007669"/>
    <property type="project" value="InterPro"/>
</dbReference>
<gene>
    <name evidence="10" type="primary">ileS</name>
    <name evidence="13" type="ORF">GACE_1221</name>
</gene>
<dbReference type="InterPro" id="IPR013155">
    <property type="entry name" value="M/V/L/I-tRNA-synth_anticd-bd"/>
</dbReference>
<dbReference type="Gene3D" id="3.40.50.620">
    <property type="entry name" value="HUPs"/>
    <property type="match status" value="2"/>
</dbReference>
<dbReference type="GO" id="GO:0008270">
    <property type="term" value="F:zinc ion binding"/>
    <property type="evidence" value="ECO:0007669"/>
    <property type="project" value="UniProtKB-UniRule"/>
</dbReference>
<dbReference type="SUPFAM" id="SSF47323">
    <property type="entry name" value="Anticodon-binding domain of a subclass of class I aminoacyl-tRNA synthetases"/>
    <property type="match status" value="1"/>
</dbReference>
<dbReference type="GO" id="GO:0005737">
    <property type="term" value="C:cytoplasm"/>
    <property type="evidence" value="ECO:0007669"/>
    <property type="project" value="UniProtKB-SubCell"/>
</dbReference>
<dbReference type="FunFam" id="3.40.50.620:FF:000286">
    <property type="entry name" value="Isoleucine--tRNA ligase"/>
    <property type="match status" value="1"/>
</dbReference>
<dbReference type="InterPro" id="IPR001412">
    <property type="entry name" value="aa-tRNA-synth_I_CS"/>
</dbReference>
<keyword evidence="5 10" id="KW-0862">Zinc</keyword>
<accession>A0A0A7GDY8</accession>
<dbReference type="SUPFAM" id="SSF50677">
    <property type="entry name" value="ValRS/IleRS/LeuRS editing domain"/>
    <property type="match status" value="1"/>
</dbReference>
<dbReference type="InterPro" id="IPR014729">
    <property type="entry name" value="Rossmann-like_a/b/a_fold"/>
</dbReference>
<dbReference type="PANTHER" id="PTHR42780">
    <property type="entry name" value="SOLEUCYL-TRNA SYNTHETASE"/>
    <property type="match status" value="1"/>
</dbReference>
<protein>
    <recommendedName>
        <fullName evidence="10">Isoleucine--tRNA ligase</fullName>
        <ecNumber evidence="10">6.1.1.5</ecNumber>
    </recommendedName>
    <alternativeName>
        <fullName evidence="10">Isoleucyl-tRNA synthetase</fullName>
        <shortName evidence="10">IleRS</shortName>
    </alternativeName>
</protein>
<dbReference type="GO" id="GO:0005524">
    <property type="term" value="F:ATP binding"/>
    <property type="evidence" value="ECO:0007669"/>
    <property type="project" value="UniProtKB-UniRule"/>
</dbReference>
<dbReference type="GO" id="GO:0004822">
    <property type="term" value="F:isoleucine-tRNA ligase activity"/>
    <property type="evidence" value="ECO:0007669"/>
    <property type="project" value="UniProtKB-UniRule"/>
</dbReference>
<evidence type="ECO:0000256" key="1">
    <source>
        <dbReference type="ARBA" id="ARBA00022490"/>
    </source>
</evidence>
<dbReference type="AlphaFoldDB" id="A0A0A7GDY8"/>
<dbReference type="InterPro" id="IPR023586">
    <property type="entry name" value="Ile-tRNA-ligase_type2"/>
</dbReference>
<proteinExistence type="inferred from homology"/>
<dbReference type="PANTHER" id="PTHR42780:SF1">
    <property type="entry name" value="ISOLEUCINE--TRNA LIGASE, CYTOPLASMIC"/>
    <property type="match status" value="1"/>
</dbReference>
<dbReference type="RefSeq" id="WP_048091986.1">
    <property type="nucleotide sequence ID" value="NZ_CP009552.1"/>
</dbReference>
<evidence type="ECO:0000256" key="5">
    <source>
        <dbReference type="ARBA" id="ARBA00022833"/>
    </source>
</evidence>
<dbReference type="InterPro" id="IPR033709">
    <property type="entry name" value="Anticodon_Ile_ABEc"/>
</dbReference>
<evidence type="ECO:0000313" key="13">
    <source>
        <dbReference type="EMBL" id="AIY90260.1"/>
    </source>
</evidence>
<keyword evidence="2 10" id="KW-0436">Ligase</keyword>
<dbReference type="EMBL" id="CP009552">
    <property type="protein sequence ID" value="AIY90260.1"/>
    <property type="molecule type" value="Genomic_DNA"/>
</dbReference>
<dbReference type="InterPro" id="IPR009080">
    <property type="entry name" value="tRNAsynth_Ia_anticodon-bd"/>
</dbReference>
<comment type="cofactor">
    <cofactor evidence="10">
        <name>Zn(2+)</name>
        <dbReference type="ChEBI" id="CHEBI:29105"/>
    </cofactor>
</comment>
<name>A0A0A7GDY8_GEOAI</name>